<dbReference type="NCBIfam" id="TIGR00815">
    <property type="entry name" value="sulP"/>
    <property type="match status" value="1"/>
</dbReference>
<evidence type="ECO:0000256" key="4">
    <source>
        <dbReference type="ARBA" id="ARBA00022989"/>
    </source>
</evidence>
<feature type="transmembrane region" description="Helical" evidence="6">
    <location>
        <begin position="160"/>
        <end position="184"/>
    </location>
</feature>
<sequence length="645" mass="71345">MEMLELPQQQQQQRHHRIKVNLTNSRSSLASFGCDLKETFLPDDPFRDLKHQSGCGAACSLVKYFVPMLEWAPRYTLGKFRSDLLAGITIATLAIPQGISYARLANLPPVVGLYVSFVPPLIYGIFGSSMNLAVGNVAAVSLLLSSMIGSEVSASESPDLYMYLFFTAAFFTGVFEVALGIFRLGILVDFLSRSTITGFMGGTAIIVIMQQLKGVLGFKHFTTKTDVVSVLHFVFSHTSEWRWESVLVGVCFIGFLFLCKYVKAKVPRLFWVPAIAPLLVVVLGGVFAYLVHGEEHGIHIVGPLKKGLNPISITHLKFQSKYLSVLLKAGLVSGFLALSEGIAVGRSLAMLKNEQIDGNKEMIAFGMMNIVGSWFSCYLTTGPFSKSAVNFDAGCKTAMSNVIMSICMMLVLLFLAPLFEYTPLVSLAAIITVAMIGLIEYEKAHHLFKVDKFDFVICMAAFFGVIFFNMIIGLMVSVGLSVIRALLYVARPNTCKLGNIAGTDMFRDIEQYPDCVGIPNMLILKMSSPVYYANASYSRERILRWIEKEESIANKNGEELHYLILDMGGVTTIDNTGIGMLIEVYRNLERRHIRVVLANPRLQVADKLVLAKYIEMVGEEWVFLSVNEAVSACHFSLQESMTIAP</sequence>
<evidence type="ECO:0000256" key="6">
    <source>
        <dbReference type="SAM" id="Phobius"/>
    </source>
</evidence>
<evidence type="ECO:0000256" key="3">
    <source>
        <dbReference type="ARBA" id="ARBA00022692"/>
    </source>
</evidence>
<keyword evidence="4 6" id="KW-1133">Transmembrane helix</keyword>
<feature type="transmembrane region" description="Helical" evidence="6">
    <location>
        <begin position="190"/>
        <end position="209"/>
    </location>
</feature>
<evidence type="ECO:0000256" key="5">
    <source>
        <dbReference type="ARBA" id="ARBA00023136"/>
    </source>
</evidence>
<evidence type="ECO:0000256" key="2">
    <source>
        <dbReference type="ARBA" id="ARBA00022448"/>
    </source>
</evidence>
<gene>
    <name evidence="8" type="ORF">OPV22_015345</name>
</gene>
<keyword evidence="3 6" id="KW-0812">Transmembrane</keyword>
<feature type="transmembrane region" description="Helical" evidence="6">
    <location>
        <begin position="322"/>
        <end position="342"/>
    </location>
</feature>
<dbReference type="Proteomes" id="UP001222027">
    <property type="component" value="Unassembled WGS sequence"/>
</dbReference>
<accession>A0AAV8PSH5</accession>
<dbReference type="GO" id="GO:0016020">
    <property type="term" value="C:membrane"/>
    <property type="evidence" value="ECO:0007669"/>
    <property type="project" value="UniProtKB-SubCell"/>
</dbReference>
<name>A0AAV8PSH5_ENSVE</name>
<organism evidence="8 9">
    <name type="scientific">Ensete ventricosum</name>
    <name type="common">Abyssinian banana</name>
    <name type="synonym">Musa ensete</name>
    <dbReference type="NCBI Taxonomy" id="4639"/>
    <lineage>
        <taxon>Eukaryota</taxon>
        <taxon>Viridiplantae</taxon>
        <taxon>Streptophyta</taxon>
        <taxon>Embryophyta</taxon>
        <taxon>Tracheophyta</taxon>
        <taxon>Spermatophyta</taxon>
        <taxon>Magnoliopsida</taxon>
        <taxon>Liliopsida</taxon>
        <taxon>Zingiberales</taxon>
        <taxon>Musaceae</taxon>
        <taxon>Ensete</taxon>
    </lineage>
</organism>
<evidence type="ECO:0000313" key="9">
    <source>
        <dbReference type="Proteomes" id="UP001222027"/>
    </source>
</evidence>
<dbReference type="InterPro" id="IPR002645">
    <property type="entry name" value="STAS_dom"/>
</dbReference>
<feature type="domain" description="STAS" evidence="7">
    <location>
        <begin position="511"/>
        <end position="633"/>
    </location>
</feature>
<dbReference type="Pfam" id="PF01740">
    <property type="entry name" value="STAS"/>
    <property type="match status" value="1"/>
</dbReference>
<dbReference type="InterPro" id="IPR001902">
    <property type="entry name" value="SLC26A/SulP_fam"/>
</dbReference>
<evidence type="ECO:0000313" key="8">
    <source>
        <dbReference type="EMBL" id="KAJ8493624.1"/>
    </source>
</evidence>
<dbReference type="CDD" id="cd07042">
    <property type="entry name" value="STAS_SulP_like_sulfate_transporter"/>
    <property type="match status" value="1"/>
</dbReference>
<dbReference type="AlphaFoldDB" id="A0AAV8PSH5"/>
<protein>
    <recommendedName>
        <fullName evidence="7">STAS domain-containing protein</fullName>
    </recommendedName>
</protein>
<dbReference type="PROSITE" id="PS50801">
    <property type="entry name" value="STAS"/>
    <property type="match status" value="1"/>
</dbReference>
<dbReference type="GO" id="GO:0055085">
    <property type="term" value="P:transmembrane transport"/>
    <property type="evidence" value="ECO:0007669"/>
    <property type="project" value="InterPro"/>
</dbReference>
<keyword evidence="5 6" id="KW-0472">Membrane</keyword>
<dbReference type="Pfam" id="PF00916">
    <property type="entry name" value="Sulfate_transp"/>
    <property type="match status" value="1"/>
</dbReference>
<comment type="caution">
    <text evidence="8">The sequence shown here is derived from an EMBL/GenBank/DDBJ whole genome shotgun (WGS) entry which is preliminary data.</text>
</comment>
<evidence type="ECO:0000259" key="7">
    <source>
        <dbReference type="PROSITE" id="PS50801"/>
    </source>
</evidence>
<dbReference type="FunFam" id="3.30.750.24:FF:000002">
    <property type="entry name" value="Sulfate transporter 31"/>
    <property type="match status" value="1"/>
</dbReference>
<feature type="transmembrane region" description="Helical" evidence="6">
    <location>
        <begin position="122"/>
        <end position="148"/>
    </location>
</feature>
<feature type="transmembrane region" description="Helical" evidence="6">
    <location>
        <begin position="421"/>
        <end position="441"/>
    </location>
</feature>
<dbReference type="Gene3D" id="3.30.750.24">
    <property type="entry name" value="STAS domain"/>
    <property type="match status" value="1"/>
</dbReference>
<reference evidence="8 9" key="1">
    <citation type="submission" date="2022-12" db="EMBL/GenBank/DDBJ databases">
        <title>Chromosome-scale assembly of the Ensete ventricosum genome.</title>
        <authorList>
            <person name="Dussert Y."/>
            <person name="Stocks J."/>
            <person name="Wendawek A."/>
            <person name="Woldeyes F."/>
            <person name="Nichols R.A."/>
            <person name="Borrell J.S."/>
        </authorList>
    </citation>
    <scope>NUCLEOTIDE SEQUENCE [LARGE SCALE GENOMIC DNA]</scope>
    <source>
        <strain evidence="9">cv. Maze</strain>
        <tissue evidence="8">Seeds</tissue>
    </source>
</reference>
<comment type="subcellular location">
    <subcellularLocation>
        <location evidence="1">Membrane</location>
        <topology evidence="1">Multi-pass membrane protein</topology>
    </subcellularLocation>
</comment>
<dbReference type="EMBL" id="JAQQAF010000004">
    <property type="protein sequence ID" value="KAJ8493624.1"/>
    <property type="molecule type" value="Genomic_DNA"/>
</dbReference>
<feature type="transmembrane region" description="Helical" evidence="6">
    <location>
        <begin position="270"/>
        <end position="291"/>
    </location>
</feature>
<feature type="transmembrane region" description="Helical" evidence="6">
    <location>
        <begin position="246"/>
        <end position="264"/>
    </location>
</feature>
<keyword evidence="2" id="KW-0813">Transport</keyword>
<dbReference type="SUPFAM" id="SSF52091">
    <property type="entry name" value="SpoIIaa-like"/>
    <property type="match status" value="1"/>
</dbReference>
<dbReference type="PANTHER" id="PTHR11814">
    <property type="entry name" value="SULFATE TRANSPORTER"/>
    <property type="match status" value="1"/>
</dbReference>
<feature type="transmembrane region" description="Helical" evidence="6">
    <location>
        <begin position="84"/>
        <end position="102"/>
    </location>
</feature>
<feature type="transmembrane region" description="Helical" evidence="6">
    <location>
        <begin position="393"/>
        <end position="415"/>
    </location>
</feature>
<evidence type="ECO:0000256" key="1">
    <source>
        <dbReference type="ARBA" id="ARBA00004141"/>
    </source>
</evidence>
<keyword evidence="9" id="KW-1185">Reference proteome</keyword>
<feature type="transmembrane region" description="Helical" evidence="6">
    <location>
        <begin position="453"/>
        <end position="483"/>
    </location>
</feature>
<feature type="transmembrane region" description="Helical" evidence="6">
    <location>
        <begin position="362"/>
        <end position="381"/>
    </location>
</feature>
<proteinExistence type="predicted"/>
<dbReference type="InterPro" id="IPR036513">
    <property type="entry name" value="STAS_dom_sf"/>
</dbReference>
<dbReference type="InterPro" id="IPR011547">
    <property type="entry name" value="SLC26A/SulP_dom"/>
</dbReference>